<dbReference type="Gene3D" id="1.50.10.10">
    <property type="match status" value="1"/>
</dbReference>
<dbReference type="PANTHER" id="PTHR33886">
    <property type="entry name" value="UNSATURATED RHAMNOGALACTURONAN HYDROLASE (EUROFUNG)"/>
    <property type="match status" value="1"/>
</dbReference>
<keyword evidence="1 2" id="KW-0378">Hydrolase</keyword>
<dbReference type="GO" id="GO:0016787">
    <property type="term" value="F:hydrolase activity"/>
    <property type="evidence" value="ECO:0007669"/>
    <property type="project" value="UniProtKB-KW"/>
</dbReference>
<accession>A0ABX7UM58</accession>
<sequence>MLNNADLQTQLNSLLTGMTGLKNQGRFQEPNLDGTPGDYISFDSWEWPQGVGIYGLVRLWEFTKRDDLYQLIEGWFEKQFKAGLPKLNVNTTAPMLPLSLFWAHTQNPRYQEILDNWANRVINELPRTPEMGFQHIVSDGVNDMELWDDTLFMVVLFLAHYGTVSGRKELVAEAVRQFLLHARYLNDPETGLWFHGWSFKEKSNFARARWARGNSWITVGILEFIELAELDPGVQQYLLGCLQTQVDTLLKLQASSGAWHTLLDHPDSYQEISATAGFGYGLLKGARLGIGGESWRQAGLRALQAVCGNIDQDGTVRNVSYGTRMGKTLQFYKDIPIQPTGYGQALAILCLTEGIREHHDGR</sequence>
<dbReference type="PANTHER" id="PTHR33886:SF8">
    <property type="entry name" value="UNSATURATED RHAMNOGALACTURONAN HYDROLASE (EUROFUNG)"/>
    <property type="match status" value="1"/>
</dbReference>
<dbReference type="SUPFAM" id="SSF48208">
    <property type="entry name" value="Six-hairpin glycosidases"/>
    <property type="match status" value="1"/>
</dbReference>
<dbReference type="InterPro" id="IPR008928">
    <property type="entry name" value="6-hairpin_glycosidase_sf"/>
</dbReference>
<evidence type="ECO:0000313" key="3">
    <source>
        <dbReference type="Proteomes" id="UP000671960"/>
    </source>
</evidence>
<evidence type="ECO:0000256" key="1">
    <source>
        <dbReference type="ARBA" id="ARBA00022801"/>
    </source>
</evidence>
<reference evidence="2 3" key="1">
    <citation type="submission" date="2020-03" db="EMBL/GenBank/DDBJ databases">
        <authorList>
            <person name="Bakhshi Ganjeh M."/>
        </authorList>
    </citation>
    <scope>NUCLEOTIDE SEQUENCE [LARGE SCALE GENOMIC DNA]</scope>
    <source>
        <strain evidence="3">Iran 50</strain>
    </source>
</reference>
<keyword evidence="3" id="KW-1185">Reference proteome</keyword>
<dbReference type="InterPro" id="IPR052043">
    <property type="entry name" value="PolySaccharide_Degr_Enz"/>
</dbReference>
<gene>
    <name evidence="2" type="ORF">HC231_00360</name>
</gene>
<proteinExistence type="predicted"/>
<dbReference type="EMBL" id="CP050854">
    <property type="protein sequence ID" value="QTF06551.1"/>
    <property type="molecule type" value="Genomic_DNA"/>
</dbReference>
<protein>
    <submittedName>
        <fullName evidence="2">Glycoside hydrolase family 105 protein</fullName>
    </submittedName>
</protein>
<dbReference type="Pfam" id="PF07470">
    <property type="entry name" value="Glyco_hydro_88"/>
    <property type="match status" value="1"/>
</dbReference>
<dbReference type="InterPro" id="IPR012341">
    <property type="entry name" value="6hp_glycosidase-like_sf"/>
</dbReference>
<name>A0ABX7UM58_9GAMM</name>
<organism evidence="2 3">
    <name type="scientific">Brenneria izadpanahii</name>
    <dbReference type="NCBI Taxonomy" id="2722756"/>
    <lineage>
        <taxon>Bacteria</taxon>
        <taxon>Pseudomonadati</taxon>
        <taxon>Pseudomonadota</taxon>
        <taxon>Gammaproteobacteria</taxon>
        <taxon>Enterobacterales</taxon>
        <taxon>Pectobacteriaceae</taxon>
        <taxon>Brenneria</taxon>
    </lineage>
</organism>
<dbReference type="Proteomes" id="UP000671960">
    <property type="component" value="Chromosome"/>
</dbReference>
<dbReference type="InterPro" id="IPR010905">
    <property type="entry name" value="Glyco_hydro_88"/>
</dbReference>
<dbReference type="RefSeq" id="WP_208229225.1">
    <property type="nucleotide sequence ID" value="NZ_CP050854.1"/>
</dbReference>
<evidence type="ECO:0000313" key="2">
    <source>
        <dbReference type="EMBL" id="QTF06551.1"/>
    </source>
</evidence>